<proteinExistence type="predicted"/>
<dbReference type="InterPro" id="IPR005361">
    <property type="entry name" value="UPF0158"/>
</dbReference>
<evidence type="ECO:0000313" key="2">
    <source>
        <dbReference type="Proteomes" id="UP001519287"/>
    </source>
</evidence>
<sequence>MKIKAKLQDIVDGMDMQIEEYNTYLSLKTGEVVSVYQHDLRTAEDSEEGATFEHLRDWQQENMKIAVDVVEDFDNYIELPTRFDINEYDMMENFCYSLKNQRHQDALLQAIQGKGAFRRFKDKIADLDIDAEWYSYKEEGYKEKAKEWCRDNDIDFIED</sequence>
<accession>A0ABS4ITT8</accession>
<dbReference type="EMBL" id="JAGGLB010000007">
    <property type="protein sequence ID" value="MBP1990998.1"/>
    <property type="molecule type" value="Genomic_DNA"/>
</dbReference>
<reference evidence="1 2" key="1">
    <citation type="submission" date="2021-03" db="EMBL/GenBank/DDBJ databases">
        <title>Genomic Encyclopedia of Type Strains, Phase IV (KMG-IV): sequencing the most valuable type-strain genomes for metagenomic binning, comparative biology and taxonomic classification.</title>
        <authorList>
            <person name="Goeker M."/>
        </authorList>
    </citation>
    <scope>NUCLEOTIDE SEQUENCE [LARGE SCALE GENOMIC DNA]</scope>
    <source>
        <strain evidence="1 2">DSM 26048</strain>
    </source>
</reference>
<dbReference type="RefSeq" id="WP_209971750.1">
    <property type="nucleotide sequence ID" value="NZ_JAGGLB010000007.1"/>
</dbReference>
<protein>
    <submittedName>
        <fullName evidence="1">Uncharacterized protein</fullName>
    </submittedName>
</protein>
<dbReference type="Pfam" id="PF03682">
    <property type="entry name" value="UPF0158"/>
    <property type="match status" value="1"/>
</dbReference>
<dbReference type="Proteomes" id="UP001519287">
    <property type="component" value="Unassembled WGS sequence"/>
</dbReference>
<evidence type="ECO:0000313" key="1">
    <source>
        <dbReference type="EMBL" id="MBP1990998.1"/>
    </source>
</evidence>
<comment type="caution">
    <text evidence="1">The sequence shown here is derived from an EMBL/GenBank/DDBJ whole genome shotgun (WGS) entry which is preliminary data.</text>
</comment>
<gene>
    <name evidence="1" type="ORF">J2Z66_002605</name>
</gene>
<keyword evidence="2" id="KW-1185">Reference proteome</keyword>
<name>A0ABS4ITT8_9BACL</name>
<organism evidence="1 2">
    <name type="scientific">Paenibacillus eucommiae</name>
    <dbReference type="NCBI Taxonomy" id="1355755"/>
    <lineage>
        <taxon>Bacteria</taxon>
        <taxon>Bacillati</taxon>
        <taxon>Bacillota</taxon>
        <taxon>Bacilli</taxon>
        <taxon>Bacillales</taxon>
        <taxon>Paenibacillaceae</taxon>
        <taxon>Paenibacillus</taxon>
    </lineage>
</organism>